<dbReference type="OrthoDB" id="7790365at2"/>
<protein>
    <submittedName>
        <fullName evidence="9">Outer membrane protein, adhesin transport system</fullName>
    </submittedName>
</protein>
<evidence type="ECO:0000256" key="5">
    <source>
        <dbReference type="ARBA" id="ARBA00022692"/>
    </source>
</evidence>
<dbReference type="SUPFAM" id="SSF56954">
    <property type="entry name" value="Outer membrane efflux proteins (OEP)"/>
    <property type="match status" value="1"/>
</dbReference>
<evidence type="ECO:0000256" key="4">
    <source>
        <dbReference type="ARBA" id="ARBA00022452"/>
    </source>
</evidence>
<keyword evidence="8" id="KW-0175">Coiled coil</keyword>
<dbReference type="EMBL" id="FMWG01000001">
    <property type="protein sequence ID" value="SCZ51099.1"/>
    <property type="molecule type" value="Genomic_DNA"/>
</dbReference>
<comment type="subcellular location">
    <subcellularLocation>
        <location evidence="1">Cell outer membrane</location>
    </subcellularLocation>
</comment>
<feature type="coiled-coil region" evidence="8">
    <location>
        <begin position="324"/>
        <end position="351"/>
    </location>
</feature>
<dbReference type="PANTHER" id="PTHR30026">
    <property type="entry name" value="OUTER MEMBRANE PROTEIN TOLC"/>
    <property type="match status" value="1"/>
</dbReference>
<keyword evidence="3" id="KW-0813">Transport</keyword>
<dbReference type="Proteomes" id="UP000198767">
    <property type="component" value="Unassembled WGS sequence"/>
</dbReference>
<sequence length="435" mass="47645">MKRFAIGALISQCILAGCVEQLPFMTAKEPDFNVDSVTNFDQSGQKQKSDLIEQLKARRSLLEDTSIYNTVAQTALTASARSAEAELISAKLRAEAQSKNWLPTLGPTVSLTDLGDMVAGLLIEQVLFDNGRRKFEREFAAADVEVAAVNLSIDQNTRVETALNLYIQSQLGEEQARFGEKALRQMGEFERVVQGRVNGGVSDHSDLRVVQSKIAGIRSGASTASERASTARAELYALTGQDFHVQPQKLVIGTPPEAAGFMRVLLAQSEANRSIARAEVERASLLPQISASGNLTTGGSGVSSGAGLTAGLGQPLGLGTPSAIKAIEATKEIARRQISEAEEDSRRAYSRHLQRLTSFRRQEEETTRLARTSYETYKLFKAQFEAGQRTVLDVVNIYEEYTRRELARIEAKYEVIQIQIEMARDQGLLADGDRI</sequence>
<keyword evidence="7" id="KW-0998">Cell outer membrane</keyword>
<dbReference type="STRING" id="1156985.SAMN04488118_101420"/>
<dbReference type="PROSITE" id="PS51257">
    <property type="entry name" value="PROKAR_LIPOPROTEIN"/>
    <property type="match status" value="1"/>
</dbReference>
<keyword evidence="10" id="KW-1185">Reference proteome</keyword>
<keyword evidence="5" id="KW-0812">Transmembrane</keyword>
<dbReference type="AlphaFoldDB" id="A0A1G5PPS4"/>
<evidence type="ECO:0000256" key="1">
    <source>
        <dbReference type="ARBA" id="ARBA00004442"/>
    </source>
</evidence>
<dbReference type="Pfam" id="PF02321">
    <property type="entry name" value="OEP"/>
    <property type="match status" value="2"/>
</dbReference>
<evidence type="ECO:0000256" key="7">
    <source>
        <dbReference type="ARBA" id="ARBA00023237"/>
    </source>
</evidence>
<keyword evidence="6" id="KW-0472">Membrane</keyword>
<name>A0A1G5PPS4_9RHOB</name>
<evidence type="ECO:0000256" key="8">
    <source>
        <dbReference type="SAM" id="Coils"/>
    </source>
</evidence>
<dbReference type="GO" id="GO:1990281">
    <property type="term" value="C:efflux pump complex"/>
    <property type="evidence" value="ECO:0007669"/>
    <property type="project" value="TreeGrafter"/>
</dbReference>
<gene>
    <name evidence="9" type="ORF">SAMN04488118_101420</name>
</gene>
<organism evidence="9 10">
    <name type="scientific">Epibacterium ulvae</name>
    <dbReference type="NCBI Taxonomy" id="1156985"/>
    <lineage>
        <taxon>Bacteria</taxon>
        <taxon>Pseudomonadati</taxon>
        <taxon>Pseudomonadota</taxon>
        <taxon>Alphaproteobacteria</taxon>
        <taxon>Rhodobacterales</taxon>
        <taxon>Roseobacteraceae</taxon>
        <taxon>Epibacterium</taxon>
    </lineage>
</organism>
<accession>A0A1G5PPS4</accession>
<comment type="similarity">
    <text evidence="2">Belongs to the outer membrane factor (OMF) (TC 1.B.17) family.</text>
</comment>
<evidence type="ECO:0000313" key="9">
    <source>
        <dbReference type="EMBL" id="SCZ51099.1"/>
    </source>
</evidence>
<dbReference type="Gene3D" id="1.20.1600.10">
    <property type="entry name" value="Outer membrane efflux proteins (OEP)"/>
    <property type="match status" value="1"/>
</dbReference>
<dbReference type="InterPro" id="IPR003423">
    <property type="entry name" value="OMP_efflux"/>
</dbReference>
<evidence type="ECO:0000313" key="10">
    <source>
        <dbReference type="Proteomes" id="UP000198767"/>
    </source>
</evidence>
<reference evidence="9 10" key="1">
    <citation type="submission" date="2016-10" db="EMBL/GenBank/DDBJ databases">
        <authorList>
            <person name="de Groot N.N."/>
        </authorList>
    </citation>
    <scope>NUCLEOTIDE SEQUENCE [LARGE SCALE GENOMIC DNA]</scope>
    <source>
        <strain evidence="9 10">U95</strain>
    </source>
</reference>
<evidence type="ECO:0000256" key="2">
    <source>
        <dbReference type="ARBA" id="ARBA00007613"/>
    </source>
</evidence>
<dbReference type="RefSeq" id="WP_090215399.1">
    <property type="nucleotide sequence ID" value="NZ_FMWG01000001.1"/>
</dbReference>
<dbReference type="InterPro" id="IPR051906">
    <property type="entry name" value="TolC-like"/>
</dbReference>
<dbReference type="GO" id="GO:0015288">
    <property type="term" value="F:porin activity"/>
    <property type="evidence" value="ECO:0007669"/>
    <property type="project" value="TreeGrafter"/>
</dbReference>
<dbReference type="PANTHER" id="PTHR30026:SF22">
    <property type="entry name" value="OUTER MEMBRANE EFFLUX PROTEIN"/>
    <property type="match status" value="1"/>
</dbReference>
<dbReference type="GO" id="GO:0009279">
    <property type="term" value="C:cell outer membrane"/>
    <property type="evidence" value="ECO:0007669"/>
    <property type="project" value="UniProtKB-SubCell"/>
</dbReference>
<dbReference type="GO" id="GO:0015562">
    <property type="term" value="F:efflux transmembrane transporter activity"/>
    <property type="evidence" value="ECO:0007669"/>
    <property type="project" value="InterPro"/>
</dbReference>
<evidence type="ECO:0000256" key="3">
    <source>
        <dbReference type="ARBA" id="ARBA00022448"/>
    </source>
</evidence>
<evidence type="ECO:0000256" key="6">
    <source>
        <dbReference type="ARBA" id="ARBA00023136"/>
    </source>
</evidence>
<proteinExistence type="inferred from homology"/>
<keyword evidence="4" id="KW-1134">Transmembrane beta strand</keyword>